<dbReference type="Proteomes" id="UP000245119">
    <property type="component" value="Linkage Group LG10"/>
</dbReference>
<feature type="domain" description="Myosin tail" evidence="3">
    <location>
        <begin position="34"/>
        <end position="111"/>
    </location>
</feature>
<evidence type="ECO:0000313" key="4">
    <source>
        <dbReference type="EMBL" id="PVD23608.1"/>
    </source>
</evidence>
<name>A0A2T7NR23_POMCA</name>
<dbReference type="Pfam" id="PF01576">
    <property type="entry name" value="Myosin_tail_1"/>
    <property type="match status" value="1"/>
</dbReference>
<dbReference type="InterPro" id="IPR002928">
    <property type="entry name" value="Myosin_tail"/>
</dbReference>
<reference evidence="4 5" key="1">
    <citation type="submission" date="2018-04" db="EMBL/GenBank/DDBJ databases">
        <title>The genome of golden apple snail Pomacea canaliculata provides insight into stress tolerance and invasive adaptation.</title>
        <authorList>
            <person name="Liu C."/>
            <person name="Liu B."/>
            <person name="Ren Y."/>
            <person name="Zhang Y."/>
            <person name="Wang H."/>
            <person name="Li S."/>
            <person name="Jiang F."/>
            <person name="Yin L."/>
            <person name="Zhang G."/>
            <person name="Qian W."/>
            <person name="Fan W."/>
        </authorList>
    </citation>
    <scope>NUCLEOTIDE SEQUENCE [LARGE SCALE GENOMIC DNA]</scope>
    <source>
        <strain evidence="4">SZHN2017</strain>
        <tissue evidence="4">Muscle</tissue>
    </source>
</reference>
<dbReference type="EMBL" id="PZQS01000010">
    <property type="protein sequence ID" value="PVD23608.1"/>
    <property type="molecule type" value="Genomic_DNA"/>
</dbReference>
<accession>A0A2T7NR23</accession>
<dbReference type="GO" id="GO:0016459">
    <property type="term" value="C:myosin complex"/>
    <property type="evidence" value="ECO:0007669"/>
    <property type="project" value="InterPro"/>
</dbReference>
<feature type="coiled-coil region" evidence="2">
    <location>
        <begin position="70"/>
        <end position="142"/>
    </location>
</feature>
<comment type="caution">
    <text evidence="4">The sequence shown here is derived from an EMBL/GenBank/DDBJ whole genome shotgun (WGS) entry which is preliminary data.</text>
</comment>
<sequence>MLLVLRSWKRSLRDHCLNSCEKWKKSFRMSSSTDRAIAVNARNKLQGYLRGLEQEVEIANKVKEDDVKQYQKLAAQMKDFQHEVEKARIALKEMAAAVKDNEKRVKNLEAERSVSLKLENQRLVLERQDKEMRDKLQELEGQN</sequence>
<evidence type="ECO:0000256" key="2">
    <source>
        <dbReference type="SAM" id="Coils"/>
    </source>
</evidence>
<dbReference type="OrthoDB" id="10254995at2759"/>
<evidence type="ECO:0000256" key="1">
    <source>
        <dbReference type="ARBA" id="ARBA00023054"/>
    </source>
</evidence>
<keyword evidence="1 2" id="KW-0175">Coiled coil</keyword>
<proteinExistence type="predicted"/>
<evidence type="ECO:0000259" key="3">
    <source>
        <dbReference type="Pfam" id="PF01576"/>
    </source>
</evidence>
<organism evidence="4 5">
    <name type="scientific">Pomacea canaliculata</name>
    <name type="common">Golden apple snail</name>
    <dbReference type="NCBI Taxonomy" id="400727"/>
    <lineage>
        <taxon>Eukaryota</taxon>
        <taxon>Metazoa</taxon>
        <taxon>Spiralia</taxon>
        <taxon>Lophotrochozoa</taxon>
        <taxon>Mollusca</taxon>
        <taxon>Gastropoda</taxon>
        <taxon>Caenogastropoda</taxon>
        <taxon>Architaenioglossa</taxon>
        <taxon>Ampullarioidea</taxon>
        <taxon>Ampullariidae</taxon>
        <taxon>Pomacea</taxon>
    </lineage>
</organism>
<gene>
    <name evidence="4" type="ORF">C0Q70_16880</name>
</gene>
<dbReference type="STRING" id="400727.A0A2T7NR23"/>
<keyword evidence="5" id="KW-1185">Reference proteome</keyword>
<protein>
    <recommendedName>
        <fullName evidence="3">Myosin tail domain-containing protein</fullName>
    </recommendedName>
</protein>
<evidence type="ECO:0000313" key="5">
    <source>
        <dbReference type="Proteomes" id="UP000245119"/>
    </source>
</evidence>
<dbReference type="AlphaFoldDB" id="A0A2T7NR23"/>